<feature type="compositionally biased region" description="Polar residues" evidence="9">
    <location>
        <begin position="399"/>
        <end position="412"/>
    </location>
</feature>
<evidence type="ECO:0000256" key="4">
    <source>
        <dbReference type="ARBA" id="ARBA00022777"/>
    </source>
</evidence>
<evidence type="ECO:0000313" key="13">
    <source>
        <dbReference type="Proteomes" id="UP001530315"/>
    </source>
</evidence>
<keyword evidence="2" id="KW-0808">Transferase</keyword>
<feature type="region of interest" description="Disordered" evidence="9">
    <location>
        <begin position="181"/>
        <end position="220"/>
    </location>
</feature>
<feature type="region of interest" description="Disordered" evidence="9">
    <location>
        <begin position="378"/>
        <end position="415"/>
    </location>
</feature>
<gene>
    <name evidence="12" type="ORF">ACHAW5_000821</name>
</gene>
<name>A0ABD3MXQ3_9STRA</name>
<comment type="catalytic activity">
    <reaction evidence="6">
        <text>L-threonyl-[protein] + ATP = O-phospho-L-threonyl-[protein] + ADP + H(+)</text>
        <dbReference type="Rhea" id="RHEA:46608"/>
        <dbReference type="Rhea" id="RHEA-COMP:11060"/>
        <dbReference type="Rhea" id="RHEA-COMP:11605"/>
        <dbReference type="ChEBI" id="CHEBI:15378"/>
        <dbReference type="ChEBI" id="CHEBI:30013"/>
        <dbReference type="ChEBI" id="CHEBI:30616"/>
        <dbReference type="ChEBI" id="CHEBI:61977"/>
        <dbReference type="ChEBI" id="CHEBI:456216"/>
        <dbReference type="EC" id="2.7.11.1"/>
    </reaction>
</comment>
<feature type="signal peptide" evidence="10">
    <location>
        <begin position="1"/>
        <end position="19"/>
    </location>
</feature>
<keyword evidence="3 8" id="KW-0547">Nucleotide-binding</keyword>
<dbReference type="InterPro" id="IPR017441">
    <property type="entry name" value="Protein_kinase_ATP_BS"/>
</dbReference>
<dbReference type="Pfam" id="PF07714">
    <property type="entry name" value="PK_Tyr_Ser-Thr"/>
    <property type="match status" value="1"/>
</dbReference>
<feature type="chain" id="PRO_5044884542" description="Protein kinase domain-containing protein" evidence="10">
    <location>
        <begin position="20"/>
        <end position="842"/>
    </location>
</feature>
<dbReference type="SUPFAM" id="SSF56112">
    <property type="entry name" value="Protein kinase-like (PK-like)"/>
    <property type="match status" value="1"/>
</dbReference>
<dbReference type="InterPro" id="IPR011009">
    <property type="entry name" value="Kinase-like_dom_sf"/>
</dbReference>
<feature type="region of interest" description="Disordered" evidence="9">
    <location>
        <begin position="30"/>
        <end position="90"/>
    </location>
</feature>
<dbReference type="InterPro" id="IPR000719">
    <property type="entry name" value="Prot_kinase_dom"/>
</dbReference>
<protein>
    <recommendedName>
        <fullName evidence="11">Protein kinase domain-containing protein</fullName>
    </recommendedName>
</protein>
<evidence type="ECO:0000259" key="11">
    <source>
        <dbReference type="PROSITE" id="PS50011"/>
    </source>
</evidence>
<dbReference type="InterPro" id="IPR051681">
    <property type="entry name" value="Ser/Thr_Kinases-Pseudokinases"/>
</dbReference>
<dbReference type="InterPro" id="IPR001245">
    <property type="entry name" value="Ser-Thr/Tyr_kinase_cat_dom"/>
</dbReference>
<organism evidence="12 13">
    <name type="scientific">Stephanodiscus triporus</name>
    <dbReference type="NCBI Taxonomy" id="2934178"/>
    <lineage>
        <taxon>Eukaryota</taxon>
        <taxon>Sar</taxon>
        <taxon>Stramenopiles</taxon>
        <taxon>Ochrophyta</taxon>
        <taxon>Bacillariophyta</taxon>
        <taxon>Coscinodiscophyceae</taxon>
        <taxon>Thalassiosirophycidae</taxon>
        <taxon>Stephanodiscales</taxon>
        <taxon>Stephanodiscaceae</taxon>
        <taxon>Stephanodiscus</taxon>
    </lineage>
</organism>
<keyword evidence="10" id="KW-0732">Signal</keyword>
<dbReference type="PANTHER" id="PTHR44329:SF288">
    <property type="entry name" value="MITOGEN-ACTIVATED PROTEIN KINASE KINASE KINASE 20"/>
    <property type="match status" value="1"/>
</dbReference>
<feature type="domain" description="Protein kinase" evidence="11">
    <location>
        <begin position="580"/>
        <end position="842"/>
    </location>
</feature>
<evidence type="ECO:0000256" key="10">
    <source>
        <dbReference type="SAM" id="SignalP"/>
    </source>
</evidence>
<dbReference type="CDD" id="cd13999">
    <property type="entry name" value="STKc_MAP3K-like"/>
    <property type="match status" value="1"/>
</dbReference>
<dbReference type="GO" id="GO:0004674">
    <property type="term" value="F:protein serine/threonine kinase activity"/>
    <property type="evidence" value="ECO:0007669"/>
    <property type="project" value="UniProtKB-KW"/>
</dbReference>
<reference evidence="12 13" key="1">
    <citation type="submission" date="2024-10" db="EMBL/GenBank/DDBJ databases">
        <title>Updated reference genomes for cyclostephanoid diatoms.</title>
        <authorList>
            <person name="Roberts W.R."/>
            <person name="Alverson A.J."/>
        </authorList>
    </citation>
    <scope>NUCLEOTIDE SEQUENCE [LARGE SCALE GENOMIC DNA]</scope>
    <source>
        <strain evidence="12 13">AJA276-08</strain>
    </source>
</reference>
<feature type="compositionally biased region" description="Polar residues" evidence="9">
    <location>
        <begin position="272"/>
        <end position="295"/>
    </location>
</feature>
<evidence type="ECO:0000256" key="8">
    <source>
        <dbReference type="PROSITE-ProRule" id="PRU10141"/>
    </source>
</evidence>
<accession>A0ABD3MXQ3</accession>
<keyword evidence="13" id="KW-1185">Reference proteome</keyword>
<proteinExistence type="predicted"/>
<evidence type="ECO:0000256" key="6">
    <source>
        <dbReference type="ARBA" id="ARBA00047899"/>
    </source>
</evidence>
<dbReference type="AlphaFoldDB" id="A0ABD3MXQ3"/>
<dbReference type="FunFam" id="3.30.200.20:FF:000034">
    <property type="entry name" value="Kinase suppressor of Ras 1"/>
    <property type="match status" value="1"/>
</dbReference>
<dbReference type="InterPro" id="IPR008271">
    <property type="entry name" value="Ser/Thr_kinase_AS"/>
</dbReference>
<feature type="compositionally biased region" description="Acidic residues" evidence="9">
    <location>
        <begin position="188"/>
        <end position="197"/>
    </location>
</feature>
<evidence type="ECO:0000256" key="1">
    <source>
        <dbReference type="ARBA" id="ARBA00022527"/>
    </source>
</evidence>
<keyword evidence="1" id="KW-0723">Serine/threonine-protein kinase</keyword>
<evidence type="ECO:0000256" key="5">
    <source>
        <dbReference type="ARBA" id="ARBA00022840"/>
    </source>
</evidence>
<sequence>MGRPYLLSLCALNIPGILCRGNVVDKPGRTKTHPHFAGLGDGNVDAQQGLRGVGNKRKRKGWIGGDQEDHLQPPLSRDESEHSPRQGVRTLDDLDDFDVMDLVRKGALAHRGASTMQGDEGSNQTLNPDGPWQLSVLVLFGMMGVLLGLYIHFSTDPNANPSYYFRRRAKKTHIFLSSPSYKKKTDDWSEDEELSEDENYRGDTEGTVGGTIGKKRSTMFKSHNDPTATLYYQSSNSSGNYQQQDHRVRKVVTQQTPNDTNVWAGGGRNRPDSTIPTFLSPLRQSKPTLSGNSNRIADKACQSPFRTPLKADNIDIGSGLEGFIGESSLSSDVDLSSSRNCDVDAVKAHPLVKPMGKFTPSESFESLAVVRNSSIGAVNNPEGADFNAPPMRMEEETSRSFSPSVQSGNKRSQYPEDLSQLATPRIDHTTGKRDLLRDVREKSNEITGLPLFSACTQRELLDVLPGIPCVPNLNEVADENFLVLDSNAPHSALLEELQLVRMESGVSEPRWSTKYELVQSAARTEQEMQESANKEKLREAASASVDHHDPRNNIQHIRKDLTISSHASSSLSSKIAFSELKLEDVIGGGGFGQVWRARWKGTPVAVKVLTGSAQAETVPKAVLEEFIAEINMVSGMRHPNICLFMGACLDPPNRAIITELCVNGSLWDALRSPLSIYQVADGETRLAWPLDLYDPMTATFPEEHHVLGRIEPPLAPKGAWPWALVKRVAAGTARGMCYLHSGHPPVLHRDLKSANILLDESYTAKLADFGLSRLKAVRSGMTGNCGTVQWMAPEVLCSENYAEPADVFSFGIILWEMLTKECPYVSNKECCLMLEEKIFFLD</sequence>
<comment type="caution">
    <text evidence="12">The sequence shown here is derived from an EMBL/GenBank/DDBJ whole genome shotgun (WGS) entry which is preliminary data.</text>
</comment>
<dbReference type="SMART" id="SM00220">
    <property type="entry name" value="S_TKc"/>
    <property type="match status" value="1"/>
</dbReference>
<evidence type="ECO:0000256" key="9">
    <source>
        <dbReference type="SAM" id="MobiDB-lite"/>
    </source>
</evidence>
<evidence type="ECO:0000313" key="12">
    <source>
        <dbReference type="EMBL" id="KAL3768670.1"/>
    </source>
</evidence>
<dbReference type="Gene3D" id="1.10.510.10">
    <property type="entry name" value="Transferase(Phosphotransferase) domain 1"/>
    <property type="match status" value="1"/>
</dbReference>
<dbReference type="PROSITE" id="PS50011">
    <property type="entry name" value="PROTEIN_KINASE_DOM"/>
    <property type="match status" value="1"/>
</dbReference>
<dbReference type="Gene3D" id="3.30.200.20">
    <property type="entry name" value="Phosphorylase Kinase, domain 1"/>
    <property type="match status" value="1"/>
</dbReference>
<keyword evidence="4" id="KW-0418">Kinase</keyword>
<dbReference type="PROSITE" id="PS00108">
    <property type="entry name" value="PROTEIN_KINASE_ST"/>
    <property type="match status" value="1"/>
</dbReference>
<dbReference type="EMBL" id="JALLAZ020001671">
    <property type="protein sequence ID" value="KAL3768670.1"/>
    <property type="molecule type" value="Genomic_DNA"/>
</dbReference>
<dbReference type="Proteomes" id="UP001530315">
    <property type="component" value="Unassembled WGS sequence"/>
</dbReference>
<dbReference type="PANTHER" id="PTHR44329">
    <property type="entry name" value="SERINE/THREONINE-PROTEIN KINASE TNNI3K-RELATED"/>
    <property type="match status" value="1"/>
</dbReference>
<feature type="binding site" evidence="8">
    <location>
        <position position="607"/>
    </location>
    <ligand>
        <name>ATP</name>
        <dbReference type="ChEBI" id="CHEBI:30616"/>
    </ligand>
</feature>
<feature type="compositionally biased region" description="Basic and acidic residues" evidence="9">
    <location>
        <begin position="67"/>
        <end position="84"/>
    </location>
</feature>
<evidence type="ECO:0000256" key="7">
    <source>
        <dbReference type="ARBA" id="ARBA00048679"/>
    </source>
</evidence>
<evidence type="ECO:0000256" key="2">
    <source>
        <dbReference type="ARBA" id="ARBA00022679"/>
    </source>
</evidence>
<comment type="catalytic activity">
    <reaction evidence="7">
        <text>L-seryl-[protein] + ATP = O-phospho-L-seryl-[protein] + ADP + H(+)</text>
        <dbReference type="Rhea" id="RHEA:17989"/>
        <dbReference type="Rhea" id="RHEA-COMP:9863"/>
        <dbReference type="Rhea" id="RHEA-COMP:11604"/>
        <dbReference type="ChEBI" id="CHEBI:15378"/>
        <dbReference type="ChEBI" id="CHEBI:29999"/>
        <dbReference type="ChEBI" id="CHEBI:30616"/>
        <dbReference type="ChEBI" id="CHEBI:83421"/>
        <dbReference type="ChEBI" id="CHEBI:456216"/>
        <dbReference type="EC" id="2.7.11.1"/>
    </reaction>
</comment>
<evidence type="ECO:0000256" key="3">
    <source>
        <dbReference type="ARBA" id="ARBA00022741"/>
    </source>
</evidence>
<feature type="region of interest" description="Disordered" evidence="9">
    <location>
        <begin position="258"/>
        <end position="296"/>
    </location>
</feature>
<dbReference type="PROSITE" id="PS00107">
    <property type="entry name" value="PROTEIN_KINASE_ATP"/>
    <property type="match status" value="1"/>
</dbReference>
<keyword evidence="5 8" id="KW-0067">ATP-binding</keyword>
<dbReference type="GO" id="GO:0005524">
    <property type="term" value="F:ATP binding"/>
    <property type="evidence" value="ECO:0007669"/>
    <property type="project" value="UniProtKB-UniRule"/>
</dbReference>